<reference evidence="3 4" key="1">
    <citation type="journal article" date="2019" name="Int. J. Syst. Evol. Microbiol.">
        <title>The Global Catalogue of Microorganisms (GCM) 10K type strain sequencing project: providing services to taxonomists for standard genome sequencing and annotation.</title>
        <authorList>
            <consortium name="The Broad Institute Genomics Platform"/>
            <consortium name="The Broad Institute Genome Sequencing Center for Infectious Disease"/>
            <person name="Wu L."/>
            <person name="Ma J."/>
        </authorList>
    </citation>
    <scope>NUCLEOTIDE SEQUENCE [LARGE SCALE GENOMIC DNA]</scope>
    <source>
        <strain evidence="3 4">DT85</strain>
    </source>
</reference>
<dbReference type="GeneID" id="79267905"/>
<sequence length="54" mass="6244">MKRHALPMSGPHPALDRYGRLDHYYWRCSECGLETTRPAPGRATDRDRRCPACD</sequence>
<feature type="domain" description="DUF8118" evidence="2">
    <location>
        <begin position="8"/>
        <end position="46"/>
    </location>
</feature>
<keyword evidence="4" id="KW-1185">Reference proteome</keyword>
<dbReference type="RefSeq" id="WP_276234349.1">
    <property type="nucleotide sequence ID" value="NZ_CP119802.1"/>
</dbReference>
<feature type="compositionally biased region" description="Basic and acidic residues" evidence="1">
    <location>
        <begin position="43"/>
        <end position="54"/>
    </location>
</feature>
<evidence type="ECO:0000313" key="4">
    <source>
        <dbReference type="Proteomes" id="UP001596398"/>
    </source>
</evidence>
<dbReference type="Proteomes" id="UP001596398">
    <property type="component" value="Unassembled WGS sequence"/>
</dbReference>
<protein>
    <recommendedName>
        <fullName evidence="2">DUF8118 domain-containing protein</fullName>
    </recommendedName>
</protein>
<evidence type="ECO:0000259" key="2">
    <source>
        <dbReference type="Pfam" id="PF26435"/>
    </source>
</evidence>
<name>A0ABD5ZRJ3_9EURY</name>
<feature type="region of interest" description="Disordered" evidence="1">
    <location>
        <begin position="34"/>
        <end position="54"/>
    </location>
</feature>
<dbReference type="AlphaFoldDB" id="A0ABD5ZRJ3"/>
<gene>
    <name evidence="3" type="ORF">ACFQJ4_12795</name>
</gene>
<comment type="caution">
    <text evidence="3">The sequence shown here is derived from an EMBL/GenBank/DDBJ whole genome shotgun (WGS) entry which is preliminary data.</text>
</comment>
<proteinExistence type="predicted"/>
<dbReference type="InterPro" id="IPR058431">
    <property type="entry name" value="DUF8118"/>
</dbReference>
<accession>A0ABD5ZRJ3</accession>
<organism evidence="3 4">
    <name type="scientific">Halosegnis marinus</name>
    <dbReference type="NCBI Taxonomy" id="3034023"/>
    <lineage>
        <taxon>Archaea</taxon>
        <taxon>Methanobacteriati</taxon>
        <taxon>Methanobacteriota</taxon>
        <taxon>Stenosarchaea group</taxon>
        <taxon>Halobacteria</taxon>
        <taxon>Halobacteriales</taxon>
        <taxon>Natronomonadaceae</taxon>
        <taxon>Halosegnis</taxon>
    </lineage>
</organism>
<evidence type="ECO:0000256" key="1">
    <source>
        <dbReference type="SAM" id="MobiDB-lite"/>
    </source>
</evidence>
<dbReference type="Pfam" id="PF26435">
    <property type="entry name" value="DUF8118"/>
    <property type="match status" value="1"/>
</dbReference>
<evidence type="ECO:0000313" key="3">
    <source>
        <dbReference type="EMBL" id="MFC7236194.1"/>
    </source>
</evidence>
<dbReference type="EMBL" id="JBHTAP010000001">
    <property type="protein sequence ID" value="MFC7236194.1"/>
    <property type="molecule type" value="Genomic_DNA"/>
</dbReference>